<dbReference type="AlphaFoldDB" id="C9LNR6"/>
<keyword evidence="2" id="KW-1185">Reference proteome</keyword>
<evidence type="ECO:0000313" key="2">
    <source>
        <dbReference type="Proteomes" id="UP000004736"/>
    </source>
</evidence>
<comment type="caution">
    <text evidence="1">The sequence shown here is derived from an EMBL/GenBank/DDBJ whole genome shotgun (WGS) entry which is preliminary data.</text>
</comment>
<proteinExistence type="predicted"/>
<evidence type="ECO:0000313" key="1">
    <source>
        <dbReference type="EMBL" id="EEW97202.1"/>
    </source>
</evidence>
<accession>C9LNR6</accession>
<reference evidence="1" key="1">
    <citation type="submission" date="2009-09" db="EMBL/GenBank/DDBJ databases">
        <authorList>
            <person name="Weinstock G."/>
            <person name="Sodergren E."/>
            <person name="Clifton S."/>
            <person name="Fulton L."/>
            <person name="Fulton B."/>
            <person name="Courtney L."/>
            <person name="Fronick C."/>
            <person name="Harrison M."/>
            <person name="Strong C."/>
            <person name="Farmer C."/>
            <person name="Delahaunty K."/>
            <person name="Markovic C."/>
            <person name="Hall O."/>
            <person name="Minx P."/>
            <person name="Tomlinson C."/>
            <person name="Mitreva M."/>
            <person name="Nelson J."/>
            <person name="Hou S."/>
            <person name="Wollam A."/>
            <person name="Pepin K.H."/>
            <person name="Johnson M."/>
            <person name="Bhonagiri V."/>
            <person name="Nash W.E."/>
            <person name="Warren W."/>
            <person name="Chinwalla A."/>
            <person name="Mardis E.R."/>
            <person name="Wilson R.K."/>
        </authorList>
    </citation>
    <scope>NUCLEOTIDE SEQUENCE [LARGE SCALE GENOMIC DNA]</scope>
    <source>
        <strain evidence="1">DSM 15470</strain>
    </source>
</reference>
<name>C9LNR6_9FIRM</name>
<dbReference type="Proteomes" id="UP000004736">
    <property type="component" value="Unassembled WGS sequence"/>
</dbReference>
<dbReference type="STRING" id="592028.GCWU000321_01189"/>
<organism evidence="1 2">
    <name type="scientific">Dialister invisus DSM 15470</name>
    <dbReference type="NCBI Taxonomy" id="592028"/>
    <lineage>
        <taxon>Bacteria</taxon>
        <taxon>Bacillati</taxon>
        <taxon>Bacillota</taxon>
        <taxon>Negativicutes</taxon>
        <taxon>Veillonellales</taxon>
        <taxon>Veillonellaceae</taxon>
        <taxon>Dialister</taxon>
    </lineage>
</organism>
<protein>
    <submittedName>
        <fullName evidence="1">Uncharacterized protein</fullName>
    </submittedName>
</protein>
<dbReference type="Gene3D" id="1.25.40.290">
    <property type="entry name" value="ARM repeat domains"/>
    <property type="match status" value="1"/>
</dbReference>
<dbReference type="HOGENOM" id="CLU_2507323_0_0_9"/>
<sequence>MNDKSPLENNWYGLRKALPIIDEWSRNNNPDTRRTVTEGRRTVSCAAPICQWNVFLPPELSGRVCNDRLAAHAIDHCCYHKYTYP</sequence>
<gene>
    <name evidence="1" type="ORF">GCWU000321_01189</name>
</gene>
<dbReference type="EMBL" id="ACIM02000001">
    <property type="protein sequence ID" value="EEW97202.1"/>
    <property type="molecule type" value="Genomic_DNA"/>
</dbReference>